<feature type="chain" id="PRO_5046153791" description="D-galactarate dehydratase" evidence="2">
    <location>
        <begin position="20"/>
        <end position="160"/>
    </location>
</feature>
<dbReference type="EMBL" id="JALIEB010000008">
    <property type="protein sequence ID" value="MCV3272501.1"/>
    <property type="molecule type" value="Genomic_DNA"/>
</dbReference>
<evidence type="ECO:0000313" key="4">
    <source>
        <dbReference type="Proteomes" id="UP001208690"/>
    </source>
</evidence>
<organism evidence="3 4">
    <name type="scientific">Roseobacter sinensis</name>
    <dbReference type="NCBI Taxonomy" id="2931391"/>
    <lineage>
        <taxon>Bacteria</taxon>
        <taxon>Pseudomonadati</taxon>
        <taxon>Pseudomonadota</taxon>
        <taxon>Alphaproteobacteria</taxon>
        <taxon>Rhodobacterales</taxon>
        <taxon>Roseobacteraceae</taxon>
        <taxon>Roseobacter</taxon>
    </lineage>
</organism>
<feature type="region of interest" description="Disordered" evidence="1">
    <location>
        <begin position="34"/>
        <end position="78"/>
    </location>
</feature>
<protein>
    <recommendedName>
        <fullName evidence="5">D-galactarate dehydratase</fullName>
    </recommendedName>
</protein>
<proteinExistence type="predicted"/>
<dbReference type="RefSeq" id="WP_263844811.1">
    <property type="nucleotide sequence ID" value="NZ_JALIEB010000008.1"/>
</dbReference>
<dbReference type="PROSITE" id="PS51257">
    <property type="entry name" value="PROKAR_LIPOPROTEIN"/>
    <property type="match status" value="1"/>
</dbReference>
<accession>A0ABT3BFY8</accession>
<evidence type="ECO:0000313" key="3">
    <source>
        <dbReference type="EMBL" id="MCV3272501.1"/>
    </source>
</evidence>
<dbReference type="Proteomes" id="UP001208690">
    <property type="component" value="Unassembled WGS sequence"/>
</dbReference>
<feature type="signal peptide" evidence="2">
    <location>
        <begin position="1"/>
        <end position="19"/>
    </location>
</feature>
<keyword evidence="4" id="KW-1185">Reference proteome</keyword>
<evidence type="ECO:0008006" key="5">
    <source>
        <dbReference type="Google" id="ProtNLM"/>
    </source>
</evidence>
<name>A0ABT3BFY8_9RHOB</name>
<comment type="caution">
    <text evidence="3">The sequence shown here is derived from an EMBL/GenBank/DDBJ whole genome shotgun (WGS) entry which is preliminary data.</text>
</comment>
<sequence>MTVARPLRLLVFSAVSALAACADLEQGINRALGGGGTAAPEQSAAPARGLPTARANDPDALDQSTAEERAAATAARAGGRSLGQTVASLGSPAEPGFWLKTPLVSAETAGRVRDRRTGEAVAVTLQPISGPPTAGSRLSLSAMRALGVSLTDLVTLEVTG</sequence>
<evidence type="ECO:0000256" key="2">
    <source>
        <dbReference type="SAM" id="SignalP"/>
    </source>
</evidence>
<keyword evidence="2" id="KW-0732">Signal</keyword>
<gene>
    <name evidence="3" type="ORF">MUB52_13770</name>
</gene>
<reference evidence="3 4" key="1">
    <citation type="submission" date="2022-04" db="EMBL/GenBank/DDBJ databases">
        <title>Roseobacter sp. WL0113 is a bacterium isolated from neritic sediment.</title>
        <authorList>
            <person name="Wang L."/>
            <person name="He W."/>
            <person name="Zhang D.-F."/>
        </authorList>
    </citation>
    <scope>NUCLEOTIDE SEQUENCE [LARGE SCALE GENOMIC DNA]</scope>
    <source>
        <strain evidence="3 4">WL0113</strain>
    </source>
</reference>
<evidence type="ECO:0000256" key="1">
    <source>
        <dbReference type="SAM" id="MobiDB-lite"/>
    </source>
</evidence>